<dbReference type="Proteomes" id="UP000030744">
    <property type="component" value="Unassembled WGS sequence"/>
</dbReference>
<keyword evidence="5" id="KW-0597">Phosphoprotein</keyword>
<feature type="domain" description="NudC N-terminal" evidence="9">
    <location>
        <begin position="13"/>
        <end position="52"/>
    </location>
</feature>
<evidence type="ECO:0000259" key="9">
    <source>
        <dbReference type="Pfam" id="PF14050"/>
    </source>
</evidence>
<protein>
    <recommendedName>
        <fullName evidence="3">Nuclear migration protein nudC</fullName>
    </recommendedName>
    <alternativeName>
        <fullName evidence="6">Nuclear distribution protein C homolog</fullName>
    </alternativeName>
</protein>
<evidence type="ECO:0000256" key="2">
    <source>
        <dbReference type="ARBA" id="ARBA00010513"/>
    </source>
</evidence>
<evidence type="ECO:0000256" key="4">
    <source>
        <dbReference type="ARBA" id="ARBA00022490"/>
    </source>
</evidence>
<feature type="region of interest" description="Disordered" evidence="7">
    <location>
        <begin position="66"/>
        <end position="179"/>
    </location>
</feature>
<evidence type="ECO:0000313" key="11">
    <source>
        <dbReference type="Proteomes" id="UP000030744"/>
    </source>
</evidence>
<evidence type="ECO:0000259" key="8">
    <source>
        <dbReference type="Pfam" id="PF04969"/>
    </source>
</evidence>
<dbReference type="CDD" id="cd06467">
    <property type="entry name" value="p23_NUDC_like"/>
    <property type="match status" value="1"/>
</dbReference>
<dbReference type="Pfam" id="PF04969">
    <property type="entry name" value="CS"/>
    <property type="match status" value="1"/>
</dbReference>
<dbReference type="PANTHER" id="PTHR12356:SF3">
    <property type="entry name" value="NUCLEAR MIGRATION PROTEIN NUDC"/>
    <property type="match status" value="1"/>
</dbReference>
<evidence type="ECO:0000256" key="1">
    <source>
        <dbReference type="ARBA" id="ARBA00004496"/>
    </source>
</evidence>
<dbReference type="AlphaFoldDB" id="U6K426"/>
<comment type="subcellular location">
    <subcellularLocation>
        <location evidence="1">Cytoplasm</location>
    </subcellularLocation>
</comment>
<feature type="compositionally biased region" description="Acidic residues" evidence="7">
    <location>
        <begin position="151"/>
        <end position="160"/>
    </location>
</feature>
<dbReference type="EMBL" id="HG683524">
    <property type="protein sequence ID" value="CDJ31736.1"/>
    <property type="molecule type" value="Genomic_DNA"/>
</dbReference>
<evidence type="ECO:0000256" key="6">
    <source>
        <dbReference type="ARBA" id="ARBA00030427"/>
    </source>
</evidence>
<feature type="compositionally biased region" description="Low complexity" evidence="7">
    <location>
        <begin position="124"/>
        <end position="140"/>
    </location>
</feature>
<dbReference type="GO" id="GO:0051082">
    <property type="term" value="F:unfolded protein binding"/>
    <property type="evidence" value="ECO:0007669"/>
    <property type="project" value="TreeGrafter"/>
</dbReference>
<dbReference type="Gene3D" id="2.60.40.790">
    <property type="match status" value="1"/>
</dbReference>
<keyword evidence="4" id="KW-0963">Cytoplasm</keyword>
<dbReference type="VEuPathDB" id="ToxoDB:EMH_0010080"/>
<dbReference type="RefSeq" id="XP_013354301.1">
    <property type="nucleotide sequence ID" value="XM_013498847.1"/>
</dbReference>
<proteinExistence type="inferred from homology"/>
<evidence type="ECO:0000256" key="7">
    <source>
        <dbReference type="SAM" id="MobiDB-lite"/>
    </source>
</evidence>
<feature type="compositionally biased region" description="Basic and acidic residues" evidence="7">
    <location>
        <begin position="66"/>
        <end position="83"/>
    </location>
</feature>
<dbReference type="InterPro" id="IPR008978">
    <property type="entry name" value="HSP20-like_chaperone"/>
</dbReference>
<accession>U6K426</accession>
<sequence>MGSAAGDSTEDNRFDGLFATVAEQAGGIEPLFDYFFGFLCRKTDFFTVGRAACKDMLDKSFRKWTDKATEKAEKERIQREKQQKQQQQRQQQRQEQERQRQRQQPVDLSNRPKVEELTEEEEALFAPAENKAAAASTAAADVPPSAKSTGEEGDTSDDEKETTRPEGNGGQTDKLRSRPPCEVVFASRSAESRYRWTQTLESVDVYVPVGEGVRAAQCEVKITATRLTLGLKGQAPILSAKTTPR</sequence>
<keyword evidence="11" id="KW-1185">Reference proteome</keyword>
<evidence type="ECO:0000256" key="5">
    <source>
        <dbReference type="ARBA" id="ARBA00022553"/>
    </source>
</evidence>
<reference evidence="10" key="1">
    <citation type="submission" date="2013-10" db="EMBL/GenBank/DDBJ databases">
        <title>Genomic analysis of the causative agents of coccidiosis in chickens.</title>
        <authorList>
            <person name="Reid A.J."/>
            <person name="Blake D."/>
            <person name="Billington K."/>
            <person name="Browne H."/>
            <person name="Dunn M."/>
            <person name="Hung S."/>
            <person name="Kawahara F."/>
            <person name="Miranda-Saavedra D."/>
            <person name="Mourier T."/>
            <person name="Nagra H."/>
            <person name="Otto T.D."/>
            <person name="Rawlings N."/>
            <person name="Sanchez A."/>
            <person name="Sanders M."/>
            <person name="Subramaniam C."/>
            <person name="Tay Y."/>
            <person name="Dear P."/>
            <person name="Doerig C."/>
            <person name="Gruber A."/>
            <person name="Parkinson J."/>
            <person name="Shirley M."/>
            <person name="Wan K.L."/>
            <person name="Berriman M."/>
            <person name="Tomley F."/>
            <person name="Pain A."/>
        </authorList>
    </citation>
    <scope>NUCLEOTIDE SEQUENCE [LARGE SCALE GENOMIC DNA]</scope>
    <source>
        <strain evidence="10">Houghton</strain>
    </source>
</reference>
<feature type="domain" description="CS" evidence="8">
    <location>
        <begin position="193"/>
        <end position="237"/>
    </location>
</feature>
<dbReference type="OrthoDB" id="416217at2759"/>
<dbReference type="Pfam" id="PF14050">
    <property type="entry name" value="Nudc_N"/>
    <property type="match status" value="1"/>
</dbReference>
<dbReference type="GO" id="GO:0006457">
    <property type="term" value="P:protein folding"/>
    <property type="evidence" value="ECO:0007669"/>
    <property type="project" value="TreeGrafter"/>
</dbReference>
<dbReference type="GO" id="GO:0005737">
    <property type="term" value="C:cytoplasm"/>
    <property type="evidence" value="ECO:0007669"/>
    <property type="project" value="UniProtKB-SubCell"/>
</dbReference>
<dbReference type="SUPFAM" id="SSF49764">
    <property type="entry name" value="HSP20-like chaperones"/>
    <property type="match status" value="1"/>
</dbReference>
<organism evidence="10 11">
    <name type="scientific">Eimeria mitis</name>
    <dbReference type="NCBI Taxonomy" id="44415"/>
    <lineage>
        <taxon>Eukaryota</taxon>
        <taxon>Sar</taxon>
        <taxon>Alveolata</taxon>
        <taxon>Apicomplexa</taxon>
        <taxon>Conoidasida</taxon>
        <taxon>Coccidia</taxon>
        <taxon>Eucoccidiorida</taxon>
        <taxon>Eimeriorina</taxon>
        <taxon>Eimeriidae</taxon>
        <taxon>Eimeria</taxon>
    </lineage>
</organism>
<name>U6K426_9EIME</name>
<evidence type="ECO:0000256" key="3">
    <source>
        <dbReference type="ARBA" id="ARBA00017641"/>
    </source>
</evidence>
<dbReference type="PANTHER" id="PTHR12356">
    <property type="entry name" value="NUCLEAR MOVEMENT PROTEIN NUDC"/>
    <property type="match status" value="1"/>
</dbReference>
<dbReference type="InterPro" id="IPR037898">
    <property type="entry name" value="NudC_fam"/>
</dbReference>
<dbReference type="InterPro" id="IPR025934">
    <property type="entry name" value="NudC_N_dom"/>
</dbReference>
<gene>
    <name evidence="10" type="ORF">EMH_0010080</name>
</gene>
<dbReference type="InterPro" id="IPR007052">
    <property type="entry name" value="CS_dom"/>
</dbReference>
<evidence type="ECO:0000313" key="10">
    <source>
        <dbReference type="EMBL" id="CDJ31736.1"/>
    </source>
</evidence>
<reference evidence="10" key="2">
    <citation type="submission" date="2013-10" db="EMBL/GenBank/DDBJ databases">
        <authorList>
            <person name="Aslett M."/>
        </authorList>
    </citation>
    <scope>NUCLEOTIDE SEQUENCE [LARGE SCALE GENOMIC DNA]</scope>
    <source>
        <strain evidence="10">Houghton</strain>
    </source>
</reference>
<dbReference type="GeneID" id="25375983"/>
<comment type="similarity">
    <text evidence="2">Belongs to the nudC family.</text>
</comment>